<dbReference type="GO" id="GO:0005096">
    <property type="term" value="F:GTPase activator activity"/>
    <property type="evidence" value="ECO:0007669"/>
    <property type="project" value="InterPro"/>
</dbReference>
<evidence type="ECO:0000256" key="4">
    <source>
        <dbReference type="SAM" id="SignalP"/>
    </source>
</evidence>
<dbReference type="InterPro" id="IPR016098">
    <property type="entry name" value="CAP/MinC_C"/>
</dbReference>
<sequence length="1292" mass="143864">MKNRPIVMLFWVTVFWGGLLFGSIHAVNLSGNGYEFTVAISEDVANLAAEQRIPFLDALKKTLTTSSQLLFDATDSYVYFKKINILLPRTWITPNLTGTPTSAHHYLNADMRIETTLTANDPESVIEAARSYNSKMCGQPGEYMIAPPQFFLDIDGSTVKKYGDIAKAILHEFAHYRYGVHGEYGIPETFIENGDKFPYTFKNSRGEWQITGSNNSIIEGSYLINSTGGECIYPNTPDMSGVNVSLSCRFIPNMKTTTGPTTSLMFMPFLPTVLKFSDETNHDRTAPNMQNHWCRNRSTKTVILKHPDFTALKPLNKTTNTAPEFNYLLPAYQTVYIVMDISNHTLTDNVAFNYIKSEIAQKFIPQLAKASPRSFVGIATMGGSYYSNFSVSNGRLGGYLTEIQSPIQIDTNEQALANKINGLTRSSGQGLLIEKAMLDVGDILTDFTHLSGSIAFVVKLNDITQIDEMNVESEAVHLLNSRNTRLVTFEYNADSQQNVFERSTLLTGGVHFAANSNNYQSVISSALNKTIDLVRDERFRSRRVQLLRDPFTTNALTPFKGFYTIDFIPSVLEMHFFVPVSQPNNYEIFINGTDGKTYNLTSAEHVQQYLSWDRKYKIHTFTLPSTLSSTTATFMVNATGDAMSGYVEAIEILGDNVPIYVGGGGQPKNRVVDVEVYTSGNNGILDMAGTNEDPSFLIFASIRKGHSFARALRSAVATVHGPTKNDFVSLRDDGLYPDLLEKDGIYSGFYRPPTNGKYRISVRLDGFRKSNSTTIFNNPSSRSMPIDQNEDDSFEEGGSSTSFQRWIPYIAKLQVQSSSFYEERPLRIMDLKIDSYDSVNNTATFSWTSPQNSYGTNESVASYRLVYSMYPSEIISEGGVIPQTAVSVNKSDIVEGSLDPLSPYLRQNVTIKLVRGGPSSPAMYFTINSKSKSGRESYAAPMIYLTGPDPPATTTLTVTTSTVTPTTTVTSTSTSKTTITTRSSTSTATTSKTPETTTQSSSAQITRRQTVDSVAIATTAWSTNNNTICWGFRWITHNYSLWLYIALMGNVFKLMRNWLSGHPGNNAKNVTPFHRSSFISTTDQPIYSWDKKFEIEANQFRLDHLKEQYIYQTLAYQGQQFTIEDCLRSLIIITGFSDSIFVDDCKDCKIILGPVKGSIFLRNCSHCVVVAACGQLRTRDCTDVTCYLFCASQPSIETSSLMKFQCISLDYPGLQGQLNSAGLYSSLIVNRWSEVFDFTPSSLSNNCKFLAVEDRLEDKLNEVELIHCANHQIAFDRTASATPFTHPALKIP</sequence>
<dbReference type="InterPro" id="IPR006599">
    <property type="entry name" value="CARP_motif"/>
</dbReference>
<name>A0A8J2S2K8_9CRUS</name>
<dbReference type="EMBL" id="CAKKLH010000320">
    <property type="protein sequence ID" value="CAH0112010.1"/>
    <property type="molecule type" value="Genomic_DNA"/>
</dbReference>
<evidence type="ECO:0000256" key="2">
    <source>
        <dbReference type="ARBA" id="ARBA00022741"/>
    </source>
</evidence>
<feature type="compositionally biased region" description="Polar residues" evidence="3">
    <location>
        <begin position="773"/>
        <end position="783"/>
    </location>
</feature>
<dbReference type="InterPro" id="IPR039093">
    <property type="entry name" value="XRP2"/>
</dbReference>
<dbReference type="GO" id="GO:0000166">
    <property type="term" value="F:nucleotide binding"/>
    <property type="evidence" value="ECO:0007669"/>
    <property type="project" value="UniProtKB-KW"/>
</dbReference>
<feature type="region of interest" description="Disordered" evidence="3">
    <location>
        <begin position="968"/>
        <end position="1004"/>
    </location>
</feature>
<dbReference type="GO" id="GO:0005929">
    <property type="term" value="C:cilium"/>
    <property type="evidence" value="ECO:0007669"/>
    <property type="project" value="TreeGrafter"/>
</dbReference>
<dbReference type="InterPro" id="IPR017901">
    <property type="entry name" value="C-CAP_CF_C-like"/>
</dbReference>
<feature type="signal peptide" evidence="4">
    <location>
        <begin position="1"/>
        <end position="26"/>
    </location>
</feature>
<dbReference type="Proteomes" id="UP000789390">
    <property type="component" value="Unassembled WGS sequence"/>
</dbReference>
<dbReference type="Pfam" id="PF07986">
    <property type="entry name" value="TBCC"/>
    <property type="match status" value="1"/>
</dbReference>
<dbReference type="InterPro" id="IPR012945">
    <property type="entry name" value="Tubulin-bd_cofactor_C_dom"/>
</dbReference>
<feature type="domain" description="C-CAP/cofactor C-like" evidence="5">
    <location>
        <begin position="1085"/>
        <end position="1240"/>
    </location>
</feature>
<dbReference type="PROSITE" id="PS51329">
    <property type="entry name" value="C_CAP_COFACTOR_C"/>
    <property type="match status" value="1"/>
</dbReference>
<dbReference type="OrthoDB" id="6357148at2759"/>
<dbReference type="PANTHER" id="PTHR15440">
    <property type="entry name" value="XRP2 PROTEIN"/>
    <property type="match status" value="1"/>
</dbReference>
<protein>
    <recommendedName>
        <fullName evidence="5">C-CAP/cofactor C-like domain-containing protein</fullName>
    </recommendedName>
</protein>
<dbReference type="PANTHER" id="PTHR15440:SF0">
    <property type="entry name" value="PROTEIN XRP2"/>
    <property type="match status" value="1"/>
</dbReference>
<evidence type="ECO:0000256" key="3">
    <source>
        <dbReference type="SAM" id="MobiDB-lite"/>
    </source>
</evidence>
<reference evidence="6" key="1">
    <citation type="submission" date="2021-11" db="EMBL/GenBank/DDBJ databases">
        <authorList>
            <person name="Schell T."/>
        </authorList>
    </citation>
    <scope>NUCLEOTIDE SEQUENCE</scope>
    <source>
        <strain evidence="6">M5</strain>
    </source>
</reference>
<evidence type="ECO:0000313" key="6">
    <source>
        <dbReference type="EMBL" id="CAH0112010.1"/>
    </source>
</evidence>
<dbReference type="SUPFAM" id="SSF69340">
    <property type="entry name" value="C-terminal domain of adenylylcyclase associated protein"/>
    <property type="match status" value="1"/>
</dbReference>
<dbReference type="InterPro" id="IPR013642">
    <property type="entry name" value="CLCA_N"/>
</dbReference>
<evidence type="ECO:0000313" key="7">
    <source>
        <dbReference type="Proteomes" id="UP000789390"/>
    </source>
</evidence>
<feature type="region of interest" description="Disordered" evidence="3">
    <location>
        <begin position="773"/>
        <end position="798"/>
    </location>
</feature>
<comment type="similarity">
    <text evidence="1">Belongs to the TBCC family.</text>
</comment>
<feature type="compositionally biased region" description="Low complexity" evidence="3">
    <location>
        <begin position="968"/>
        <end position="1002"/>
    </location>
</feature>
<dbReference type="Gene3D" id="2.160.20.70">
    <property type="match status" value="1"/>
</dbReference>
<keyword evidence="7" id="KW-1185">Reference proteome</keyword>
<keyword evidence="4" id="KW-0732">Signal</keyword>
<dbReference type="GO" id="GO:1990075">
    <property type="term" value="C:periciliary membrane compartment"/>
    <property type="evidence" value="ECO:0007669"/>
    <property type="project" value="TreeGrafter"/>
</dbReference>
<dbReference type="Pfam" id="PF08434">
    <property type="entry name" value="CLCA"/>
    <property type="match status" value="1"/>
</dbReference>
<organism evidence="6 7">
    <name type="scientific">Daphnia galeata</name>
    <dbReference type="NCBI Taxonomy" id="27404"/>
    <lineage>
        <taxon>Eukaryota</taxon>
        <taxon>Metazoa</taxon>
        <taxon>Ecdysozoa</taxon>
        <taxon>Arthropoda</taxon>
        <taxon>Crustacea</taxon>
        <taxon>Branchiopoda</taxon>
        <taxon>Diplostraca</taxon>
        <taxon>Cladocera</taxon>
        <taxon>Anomopoda</taxon>
        <taxon>Daphniidae</taxon>
        <taxon>Daphnia</taxon>
    </lineage>
</organism>
<keyword evidence="2" id="KW-0547">Nucleotide-binding</keyword>
<gene>
    <name evidence="6" type="ORF">DGAL_LOCUS15669</name>
</gene>
<evidence type="ECO:0000259" key="5">
    <source>
        <dbReference type="PROSITE" id="PS51329"/>
    </source>
</evidence>
<evidence type="ECO:0000256" key="1">
    <source>
        <dbReference type="ARBA" id="ARBA00008848"/>
    </source>
</evidence>
<comment type="caution">
    <text evidence="6">The sequence shown here is derived from an EMBL/GenBank/DDBJ whole genome shotgun (WGS) entry which is preliminary data.</text>
</comment>
<proteinExistence type="inferred from homology"/>
<dbReference type="GO" id="GO:0006892">
    <property type="term" value="P:post-Golgi vesicle-mediated transport"/>
    <property type="evidence" value="ECO:0007669"/>
    <property type="project" value="TreeGrafter"/>
</dbReference>
<dbReference type="SMART" id="SM00673">
    <property type="entry name" value="CARP"/>
    <property type="match status" value="2"/>
</dbReference>
<dbReference type="InterPro" id="IPR036223">
    <property type="entry name" value="CAP_C_sf"/>
</dbReference>
<dbReference type="NCBIfam" id="NF041940">
    <property type="entry name" value="choice_anch_X"/>
    <property type="match status" value="1"/>
</dbReference>
<feature type="chain" id="PRO_5035224584" description="C-CAP/cofactor C-like domain-containing protein" evidence="4">
    <location>
        <begin position="27"/>
        <end position="1292"/>
    </location>
</feature>
<accession>A0A8J2S2K8</accession>